<comment type="caution">
    <text evidence="1">The sequence shown here is derived from an EMBL/GenBank/DDBJ whole genome shotgun (WGS) entry which is preliminary data.</text>
</comment>
<sequence>MEPNKVVQALKTLHDAGREDLIKEGVLEEAWLGLKRPERLSSGGVSAAVIACSSPPIKSKKFKCKSAEGRKVTRSPEGFKDHWPLDSGLSAALLVRKRGAGRSSRHSGGSLAQRVAAGGRGAVRLSAEAAVGKQGAQLAGARASGAACGRRAVKQAQLPRKSMGESRAAILEERVLGGTLKMAAPAGRINPLPASLEEGTLLEEKETAAREDICEDFIVISDEEQERCDGFSLGKDEVDLQSVGQFDGGVGKGGLRKQSLDGGLCREFMDGSLGSQSALKLGEHVEFVDQDGVIFRGRVCGQASGGGHKGRF</sequence>
<dbReference type="Proteomes" id="UP001066276">
    <property type="component" value="Chromosome 4_2"/>
</dbReference>
<evidence type="ECO:0000313" key="1">
    <source>
        <dbReference type="EMBL" id="KAJ1163299.1"/>
    </source>
</evidence>
<dbReference type="EMBL" id="JANPWB010000008">
    <property type="protein sequence ID" value="KAJ1163299.1"/>
    <property type="molecule type" value="Genomic_DNA"/>
</dbReference>
<gene>
    <name evidence="1" type="ORF">NDU88_003759</name>
</gene>
<evidence type="ECO:0000313" key="2">
    <source>
        <dbReference type="Proteomes" id="UP001066276"/>
    </source>
</evidence>
<protein>
    <submittedName>
        <fullName evidence="1">Uncharacterized protein</fullName>
    </submittedName>
</protein>
<name>A0AAV7SGW5_PLEWA</name>
<keyword evidence="2" id="KW-1185">Reference proteome</keyword>
<accession>A0AAV7SGW5</accession>
<proteinExistence type="predicted"/>
<dbReference type="AlphaFoldDB" id="A0AAV7SGW5"/>
<organism evidence="1 2">
    <name type="scientific">Pleurodeles waltl</name>
    <name type="common">Iberian ribbed newt</name>
    <dbReference type="NCBI Taxonomy" id="8319"/>
    <lineage>
        <taxon>Eukaryota</taxon>
        <taxon>Metazoa</taxon>
        <taxon>Chordata</taxon>
        <taxon>Craniata</taxon>
        <taxon>Vertebrata</taxon>
        <taxon>Euteleostomi</taxon>
        <taxon>Amphibia</taxon>
        <taxon>Batrachia</taxon>
        <taxon>Caudata</taxon>
        <taxon>Salamandroidea</taxon>
        <taxon>Salamandridae</taxon>
        <taxon>Pleurodelinae</taxon>
        <taxon>Pleurodeles</taxon>
    </lineage>
</organism>
<reference evidence="1" key="1">
    <citation type="journal article" date="2022" name="bioRxiv">
        <title>Sequencing and chromosome-scale assembly of the giantPleurodeles waltlgenome.</title>
        <authorList>
            <person name="Brown T."/>
            <person name="Elewa A."/>
            <person name="Iarovenko S."/>
            <person name="Subramanian E."/>
            <person name="Araus A.J."/>
            <person name="Petzold A."/>
            <person name="Susuki M."/>
            <person name="Suzuki K.-i.T."/>
            <person name="Hayashi T."/>
            <person name="Toyoda A."/>
            <person name="Oliveira C."/>
            <person name="Osipova E."/>
            <person name="Leigh N.D."/>
            <person name="Simon A."/>
            <person name="Yun M.H."/>
        </authorList>
    </citation>
    <scope>NUCLEOTIDE SEQUENCE</scope>
    <source>
        <strain evidence="1">20211129_DDA</strain>
        <tissue evidence="1">Liver</tissue>
    </source>
</reference>